<dbReference type="AlphaFoldDB" id="A0AAF0J202"/>
<evidence type="ECO:0000256" key="4">
    <source>
        <dbReference type="ARBA" id="ARBA00023242"/>
    </source>
</evidence>
<dbReference type="SUPFAM" id="SSF48371">
    <property type="entry name" value="ARM repeat"/>
    <property type="match status" value="1"/>
</dbReference>
<dbReference type="GO" id="GO:0051604">
    <property type="term" value="P:protein maturation"/>
    <property type="evidence" value="ECO:0007669"/>
    <property type="project" value="UniProtKB-UniRule"/>
</dbReference>
<keyword evidence="3" id="KW-0677">Repeat</keyword>
<feature type="domain" description="MMS19 C-terminal" evidence="6">
    <location>
        <begin position="579"/>
        <end position="987"/>
    </location>
</feature>
<protein>
    <recommendedName>
        <fullName evidence="5">MMS19 nucleotide excision repair protein</fullName>
    </recommendedName>
</protein>
<dbReference type="InterPro" id="IPR029240">
    <property type="entry name" value="MMS19_N"/>
</dbReference>
<dbReference type="Pfam" id="PF12460">
    <property type="entry name" value="MMS19_C"/>
    <property type="match status" value="1"/>
</dbReference>
<dbReference type="GO" id="GO:0097361">
    <property type="term" value="C:cytosolic [4Fe-4S] assembly targeting complex"/>
    <property type="evidence" value="ECO:0007669"/>
    <property type="project" value="UniProtKB-UniRule"/>
</dbReference>
<evidence type="ECO:0000256" key="3">
    <source>
        <dbReference type="ARBA" id="ARBA00022737"/>
    </source>
</evidence>
<dbReference type="InterPro" id="IPR039920">
    <property type="entry name" value="MMS19"/>
</dbReference>
<dbReference type="InterPro" id="IPR016024">
    <property type="entry name" value="ARM-type_fold"/>
</dbReference>
<evidence type="ECO:0000256" key="1">
    <source>
        <dbReference type="ARBA" id="ARBA00004123"/>
    </source>
</evidence>
<dbReference type="PANTHER" id="PTHR12891:SF0">
    <property type="entry name" value="MMS19 NUCLEOTIDE EXCISION REPAIR PROTEIN HOMOLOG"/>
    <property type="match status" value="1"/>
</dbReference>
<dbReference type="InterPro" id="IPR024687">
    <property type="entry name" value="MMS19_C"/>
</dbReference>
<keyword evidence="4 5" id="KW-0539">Nucleus</keyword>
<evidence type="ECO:0000256" key="5">
    <source>
        <dbReference type="RuleBase" id="RU367072"/>
    </source>
</evidence>
<feature type="domain" description="MMS19 N-terminal" evidence="7">
    <location>
        <begin position="38"/>
        <end position="98"/>
    </location>
</feature>
<keyword evidence="5" id="KW-0227">DNA damage</keyword>
<accession>A0AAF0J202</accession>
<sequence length="1041" mass="110092">MTQRPSDAIRAYMDGGVDLPSSICDDVTNGTCTLLTLVRELGEFLTSDSDTERARAVALLSGVVQHLAAQRTHPQLTRQALRTMTQFFCDKLADAVAIGDARARARNDTAAPVPASAARAAMDAEEAAAMQADAMLVDTLSALHALSGVGFEGNERVASDAFGAEEARTLSAALFTLELRRYPQPLRLLVCRILDSLVARHRDALRSMRVDADAPPGSGFVHGYTTLVQGEKDPRNLLVLFGLVRVLLLEWPIGPREADAFFQVLFCYFPIAFRVPPEDPYGITPDDLKSALRAALSASPSLAPLGMPVFLEKMGASGGAARLDTLRTLTACLPVYGAAAAAAHARALWDYLQLDLRQPPDEETAVCAQDTLTTLLRVLYAEAPLDALADDILRTALTEMREPGKSLARLSMRIVHSYVRANARTAQLATDRLLAQLLGAQLPHTEASDMPALLALLTGLLAELARTPHCDTAWLVSAHDTLLAAFTSDAAQQCEAGIHGLVTLAQLPGLLQPDEVAYAARCVQTALLAPDGALTAPALTALEALLAAYPSVLEAETMPALLHALPSSLAAPSPAVRIVLGALARLGTPPRLFRALAARVLDLLDGLAAADDAVSIGYACALLATLHVALERQQAADDLTQATAAPLARQLLAWLMRPSPLVARARVAQQASDLVSLLSPHLGDETSTLLSDAVRGWDGPTSPLAGTPQAAPATLLAPWAALVAACPTIELPGGGDAWLDALLAWLATHYDATAPGAELAAHSAGLFVCALANKVCAPRASALDAFWAQIPTLGAAQRACLEAWVWMARGWLARGEAHGQAMLTTLRQAMLNDVPRLGTTAASALHVLVRDDALLTRAHGFRVRVLYKQRLLDTLVPQLIDSHAAAKDEAQRAVSLVALAALLPALPVGSLRGPYAALVPLLVETLRLPQGRARASAAQALLAVVETGDAECLPLDTLVMHLLTSVPPSVAAPPATRRATFRLLEALVPYVSADAQRLATLQRPVVQALGQPGQGVDDPRRDVRAAAVDCRDVWYRAAAPT</sequence>
<dbReference type="GO" id="GO:0005634">
    <property type="term" value="C:nucleus"/>
    <property type="evidence" value="ECO:0007669"/>
    <property type="project" value="UniProtKB-SubCell"/>
</dbReference>
<organism evidence="8 9">
    <name type="scientific">Malassezia nana</name>
    <dbReference type="NCBI Taxonomy" id="180528"/>
    <lineage>
        <taxon>Eukaryota</taxon>
        <taxon>Fungi</taxon>
        <taxon>Dikarya</taxon>
        <taxon>Basidiomycota</taxon>
        <taxon>Ustilaginomycotina</taxon>
        <taxon>Malasseziomycetes</taxon>
        <taxon>Malasseziales</taxon>
        <taxon>Malasseziaceae</taxon>
        <taxon>Malassezia</taxon>
    </lineage>
</organism>
<gene>
    <name evidence="8" type="ORF">MNAN1_001569</name>
</gene>
<evidence type="ECO:0000259" key="7">
    <source>
        <dbReference type="Pfam" id="PF14500"/>
    </source>
</evidence>
<comment type="subcellular location">
    <subcellularLocation>
        <location evidence="1 5">Nucleus</location>
    </subcellularLocation>
</comment>
<dbReference type="Proteomes" id="UP001213623">
    <property type="component" value="Chromosome 3"/>
</dbReference>
<dbReference type="Gene3D" id="1.25.10.10">
    <property type="entry name" value="Leucine-rich Repeat Variant"/>
    <property type="match status" value="1"/>
</dbReference>
<evidence type="ECO:0000313" key="9">
    <source>
        <dbReference type="Proteomes" id="UP001213623"/>
    </source>
</evidence>
<evidence type="ECO:0000259" key="6">
    <source>
        <dbReference type="Pfam" id="PF12460"/>
    </source>
</evidence>
<name>A0AAF0J202_9BASI</name>
<reference evidence="8" key="1">
    <citation type="submission" date="2023-03" db="EMBL/GenBank/DDBJ databases">
        <title>Mating type loci evolution in Malassezia.</title>
        <authorList>
            <person name="Coelho M.A."/>
        </authorList>
    </citation>
    <scope>NUCLEOTIDE SEQUENCE</scope>
    <source>
        <strain evidence="8">CBS 9557</strain>
    </source>
</reference>
<dbReference type="Pfam" id="PF14500">
    <property type="entry name" value="MMS19_N"/>
    <property type="match status" value="2"/>
</dbReference>
<dbReference type="EMBL" id="CP119894">
    <property type="protein sequence ID" value="WFD26586.1"/>
    <property type="molecule type" value="Genomic_DNA"/>
</dbReference>
<dbReference type="GO" id="GO:0016226">
    <property type="term" value="P:iron-sulfur cluster assembly"/>
    <property type="evidence" value="ECO:0007669"/>
    <property type="project" value="UniProtKB-UniRule"/>
</dbReference>
<dbReference type="InterPro" id="IPR011989">
    <property type="entry name" value="ARM-like"/>
</dbReference>
<evidence type="ECO:0000256" key="2">
    <source>
        <dbReference type="ARBA" id="ARBA00009340"/>
    </source>
</evidence>
<feature type="domain" description="MMS19 N-terminal" evidence="7">
    <location>
        <begin position="133"/>
        <end position="355"/>
    </location>
</feature>
<evidence type="ECO:0000313" key="8">
    <source>
        <dbReference type="EMBL" id="WFD26586.1"/>
    </source>
</evidence>
<keyword evidence="9" id="KW-1185">Reference proteome</keyword>
<keyword evidence="5" id="KW-0234">DNA repair</keyword>
<comment type="similarity">
    <text evidence="2 5">Belongs to the MET18/MMS19 family.</text>
</comment>
<dbReference type="PANTHER" id="PTHR12891">
    <property type="entry name" value="DNA REPAIR/TRANSCRIPTION PROTEIN MET18/MMS19"/>
    <property type="match status" value="1"/>
</dbReference>
<proteinExistence type="inferred from homology"/>
<comment type="function">
    <text evidence="5">Key component of the cytosolic iron-sulfur protein assembly (CIA) complex, a multiprotein complex that mediates the incorporation of iron-sulfur cluster into apoproteins specifically involved in DNA metabolism and genomic integrity. In the CIA complex, MMS19 acts as an adapter between early-acting CIA components and a subset of cellular target iron-sulfur proteins.</text>
</comment>
<dbReference type="GO" id="GO:0006281">
    <property type="term" value="P:DNA repair"/>
    <property type="evidence" value="ECO:0007669"/>
    <property type="project" value="UniProtKB-UniRule"/>
</dbReference>